<dbReference type="Proteomes" id="UP000217163">
    <property type="component" value="Unassembled WGS sequence"/>
</dbReference>
<dbReference type="GO" id="GO:0006508">
    <property type="term" value="P:proteolysis"/>
    <property type="evidence" value="ECO:0007669"/>
    <property type="project" value="InterPro"/>
</dbReference>
<protein>
    <submittedName>
        <fullName evidence="2">Subtilase</fullName>
    </submittedName>
</protein>
<proteinExistence type="predicted"/>
<feature type="domain" description="Peptidase S8/S53" evidence="1">
    <location>
        <begin position="281"/>
        <end position="609"/>
    </location>
</feature>
<comment type="caution">
    <text evidence="2">The sequence shown here is derived from an EMBL/GenBank/DDBJ whole genome shotgun (WGS) entry which is preliminary data.</text>
</comment>
<dbReference type="EMBL" id="NKQU01000056">
    <property type="protein sequence ID" value="OZI87355.1"/>
    <property type="molecule type" value="Genomic_DNA"/>
</dbReference>
<reference evidence="3" key="1">
    <citation type="journal article" date="2016" name="Sci. Rep.">
        <title>Genome analysis of the kiwifruit canker pathogen Pseudomonas syringae pv. actinidiae biovar 5.</title>
        <authorList>
            <person name="Fujikawa T."/>
            <person name="Sawada H."/>
        </authorList>
    </citation>
    <scope>NUCLEOTIDE SEQUENCE [LARGE SCALE GENOMIC DNA]</scope>
    <source>
        <strain evidence="3">MAFF 212061</strain>
    </source>
</reference>
<dbReference type="Gene3D" id="3.40.50.200">
    <property type="entry name" value="Peptidase S8/S53 domain"/>
    <property type="match status" value="1"/>
</dbReference>
<accession>A0A261WMK3</accession>
<evidence type="ECO:0000259" key="1">
    <source>
        <dbReference type="Pfam" id="PF00082"/>
    </source>
</evidence>
<dbReference type="CDD" id="cd04847">
    <property type="entry name" value="Peptidases_S8_Subtilisin_like_2"/>
    <property type="match status" value="1"/>
</dbReference>
<organism evidence="2 3">
    <name type="scientific">Pseudomonas avellanae</name>
    <dbReference type="NCBI Taxonomy" id="46257"/>
    <lineage>
        <taxon>Bacteria</taxon>
        <taxon>Pseudomonadati</taxon>
        <taxon>Pseudomonadota</taxon>
        <taxon>Gammaproteobacteria</taxon>
        <taxon>Pseudomonadales</taxon>
        <taxon>Pseudomonadaceae</taxon>
        <taxon>Pseudomonas</taxon>
    </lineage>
</organism>
<gene>
    <name evidence="2" type="ORF">CFN58_04380</name>
</gene>
<evidence type="ECO:0000313" key="3">
    <source>
        <dbReference type="Proteomes" id="UP000217163"/>
    </source>
</evidence>
<dbReference type="InterPro" id="IPR000209">
    <property type="entry name" value="Peptidase_S8/S53_dom"/>
</dbReference>
<dbReference type="AlphaFoldDB" id="A0A261WMK3"/>
<dbReference type="Pfam" id="PF00082">
    <property type="entry name" value="Peptidase_S8"/>
    <property type="match status" value="1"/>
</dbReference>
<sequence>MREGLPHIVIPGFNKKEKFKPKGVGRNPLIPSQDRGVHGGRIFAGYNNAISAGSHRKANVQPLTEESGIYLEVRSFPGCQLQLDSLDTKKSYHLQSWHLDGDREVAVIFVPDSKRLDFSKKVEAYLNPEKDFENAKTGNKTPKNRKLIDSIEEIKLASLRSFWTDRCDAYPINADEIIWWEVWMNWSDRLGSPLPLANQLAERIGAEASGSYLTFFKCAVFIIRTSANNLQTAPELIGNLSELRKAQCSPNISIALGPSDQQELSENLLARTNFKNNSVASICILDTGINYNNPLLSSSCSAEKSECWDARWSHFDTPGSAYNDHGSRQAGLALYGLELQELLFSNSVFEVPYHIESARIFPPVGMNDPELYGAVTIDTANKIEIQSPNWNRVYSMAVTAQPSGPSGLPSSWSAEIDYYASGYQDEKQRLFIISAGNNINIRTGIDYWDQVHLSEIEDPAQSWNAVTVGACTFLTGVDDPTFKGWSPFSHPGDISASSRSSINWSWRKQAPYKPEVVAEGGNRLLSPNQTELTDADCVSILTTSGRSAGLVLETTKDTSAASGLVSRDAGILTAEYPDFWPETIRGLMVHSAGWTERMFERYEALQKAHNLSKSKEIMLRTVGHGVVNLAKAQHSADNILTLISQEEIQPFIKTPGKESLSSDAKLNEMVLYELPWPKEVLESLQDTQVRLKVTLSYFIEPNPGRKGYRSRYSYQSHGLRFEVIRPEQSLANFKLFVNGLTNEDDEDYDGPEGDNSGWQFGPQLRKRGSIHSDFWTGDAAKLASMKHIAVYPVGGWWKYKTSEESWRKKARFSLVVTIEAPEVDVDIYTPVQTVIDLLIEV</sequence>
<dbReference type="InterPro" id="IPR034074">
    <property type="entry name" value="Y4bN_pept_dom"/>
</dbReference>
<dbReference type="GO" id="GO:0004252">
    <property type="term" value="F:serine-type endopeptidase activity"/>
    <property type="evidence" value="ECO:0007669"/>
    <property type="project" value="InterPro"/>
</dbReference>
<name>A0A261WMK3_9PSED</name>
<dbReference type="InterPro" id="IPR036852">
    <property type="entry name" value="Peptidase_S8/S53_dom_sf"/>
</dbReference>
<evidence type="ECO:0000313" key="2">
    <source>
        <dbReference type="EMBL" id="OZI87355.1"/>
    </source>
</evidence>
<dbReference type="SUPFAM" id="SSF52743">
    <property type="entry name" value="Subtilisin-like"/>
    <property type="match status" value="1"/>
</dbReference>